<organism evidence="1 2">
    <name type="scientific">Jiangella alba</name>
    <dbReference type="NCBI Taxonomy" id="561176"/>
    <lineage>
        <taxon>Bacteria</taxon>
        <taxon>Bacillati</taxon>
        <taxon>Actinomycetota</taxon>
        <taxon>Actinomycetes</taxon>
        <taxon>Jiangellales</taxon>
        <taxon>Jiangellaceae</taxon>
        <taxon>Jiangella</taxon>
    </lineage>
</organism>
<dbReference type="OrthoDB" id="5191569at2"/>
<gene>
    <name evidence="1" type="ORF">SAMN04488561_6297</name>
</gene>
<name>A0A1H5PZ00_9ACTN</name>
<dbReference type="EMBL" id="FNUC01000004">
    <property type="protein sequence ID" value="SEF18227.1"/>
    <property type="molecule type" value="Genomic_DNA"/>
</dbReference>
<dbReference type="Proteomes" id="UP000181980">
    <property type="component" value="Unassembled WGS sequence"/>
</dbReference>
<accession>A0A1H5PZ00</accession>
<protein>
    <recommendedName>
        <fullName evidence="3">DUF3558 domain-containing protein</fullName>
    </recommendedName>
</protein>
<evidence type="ECO:0000313" key="1">
    <source>
        <dbReference type="EMBL" id="SEF18227.1"/>
    </source>
</evidence>
<reference evidence="2" key="1">
    <citation type="submission" date="2016-10" db="EMBL/GenBank/DDBJ databases">
        <authorList>
            <person name="Varghese N."/>
            <person name="Submissions S."/>
        </authorList>
    </citation>
    <scope>NUCLEOTIDE SEQUENCE [LARGE SCALE GENOMIC DNA]</scope>
    <source>
        <strain evidence="2">DSM 45237</strain>
    </source>
</reference>
<keyword evidence="2" id="KW-1185">Reference proteome</keyword>
<sequence length="129" mass="13368">MIPADQSDITAEQVCGAIPVAELPVPVDELKPFNDPSLVECMIDRADNEDITTSVKFSADTEVSGDGTTVDGRDASVLEAPGVGCLVEFSRGDDSVSVELATVESAGAEGMCDTAQAIAEAVAPYFPED</sequence>
<dbReference type="STRING" id="561176.SAMN04488561_6297"/>
<proteinExistence type="predicted"/>
<dbReference type="RefSeq" id="WP_069112193.1">
    <property type="nucleotide sequence ID" value="NZ_FNUC01000004.1"/>
</dbReference>
<evidence type="ECO:0000313" key="2">
    <source>
        <dbReference type="Proteomes" id="UP000181980"/>
    </source>
</evidence>
<evidence type="ECO:0008006" key="3">
    <source>
        <dbReference type="Google" id="ProtNLM"/>
    </source>
</evidence>
<dbReference type="AlphaFoldDB" id="A0A1H5PZ00"/>